<keyword evidence="15" id="KW-1185">Reference proteome</keyword>
<dbReference type="GO" id="GO:0061799">
    <property type="term" value="F:cyclic pyranopterin monophosphate synthase activity"/>
    <property type="evidence" value="ECO:0007669"/>
    <property type="project" value="TreeGrafter"/>
</dbReference>
<comment type="cofactor">
    <cofactor evidence="12">
        <name>[4Fe-4S] cluster</name>
        <dbReference type="ChEBI" id="CHEBI:49883"/>
    </cofactor>
    <text evidence="12">Binds 2 [4Fe-4S] clusters. Binds 1 [4Fe-4S] cluster coordinated with 3 cysteines and an exchangeable S-adenosyl-L-methionine and 1 [4Fe-4S] cluster coordinated with 3 cysteines and the GTP-derived substrate.</text>
</comment>
<evidence type="ECO:0000256" key="2">
    <source>
        <dbReference type="ARBA" id="ARBA00022485"/>
    </source>
</evidence>
<feature type="binding site" evidence="12">
    <location>
        <position position="27"/>
    </location>
    <ligand>
        <name>S-adenosyl-L-methionine</name>
        <dbReference type="ChEBI" id="CHEBI:59789"/>
    </ligand>
</feature>
<evidence type="ECO:0000256" key="5">
    <source>
        <dbReference type="ARBA" id="ARBA00022741"/>
    </source>
</evidence>
<evidence type="ECO:0000256" key="10">
    <source>
        <dbReference type="ARBA" id="ARBA00023239"/>
    </source>
</evidence>
<dbReference type="FunFam" id="3.20.20.70:FF:000057">
    <property type="entry name" value="GTP 3',8-cyclase"/>
    <property type="match status" value="1"/>
</dbReference>
<dbReference type="EC" id="4.1.99.22" evidence="1 12"/>
<proteinExistence type="inferred from homology"/>
<evidence type="ECO:0000256" key="9">
    <source>
        <dbReference type="ARBA" id="ARBA00023150"/>
    </source>
</evidence>
<name>A0A0B3Y4Y4_9ALTE</name>
<dbReference type="SFLD" id="SFLDS00029">
    <property type="entry name" value="Radical_SAM"/>
    <property type="match status" value="1"/>
</dbReference>
<dbReference type="GO" id="GO:0046872">
    <property type="term" value="F:metal ion binding"/>
    <property type="evidence" value="ECO:0007669"/>
    <property type="project" value="UniProtKB-KW"/>
</dbReference>
<dbReference type="GO" id="GO:0006777">
    <property type="term" value="P:Mo-molybdopterin cofactor biosynthetic process"/>
    <property type="evidence" value="ECO:0007669"/>
    <property type="project" value="UniProtKB-UniRule"/>
</dbReference>
<organism evidence="14 15">
    <name type="scientific">Alteromonas marina</name>
    <dbReference type="NCBI Taxonomy" id="203795"/>
    <lineage>
        <taxon>Bacteria</taxon>
        <taxon>Pseudomonadati</taxon>
        <taxon>Pseudomonadota</taxon>
        <taxon>Gammaproteobacteria</taxon>
        <taxon>Alteromonadales</taxon>
        <taxon>Alteromonadaceae</taxon>
        <taxon>Alteromonas/Salinimonas group</taxon>
        <taxon>Alteromonas</taxon>
    </lineage>
</organism>
<dbReference type="NCBIfam" id="TIGR02666">
    <property type="entry name" value="moaA"/>
    <property type="match status" value="1"/>
</dbReference>
<dbReference type="GO" id="GO:0005525">
    <property type="term" value="F:GTP binding"/>
    <property type="evidence" value="ECO:0007669"/>
    <property type="project" value="UniProtKB-UniRule"/>
</dbReference>
<feature type="binding site" evidence="12">
    <location>
        <position position="188"/>
    </location>
    <ligand>
        <name>S-adenosyl-L-methionine</name>
        <dbReference type="ChEBI" id="CHEBI:59789"/>
    </ligand>
</feature>
<dbReference type="CDD" id="cd01335">
    <property type="entry name" value="Radical_SAM"/>
    <property type="match status" value="1"/>
</dbReference>
<feature type="binding site" evidence="12">
    <location>
        <position position="254"/>
    </location>
    <ligand>
        <name>[4Fe-4S] cluster</name>
        <dbReference type="ChEBI" id="CHEBI:49883"/>
        <label>2</label>
        <note>4Fe-4S-substrate</note>
    </ligand>
</feature>
<dbReference type="SMART" id="SM00729">
    <property type="entry name" value="Elp3"/>
    <property type="match status" value="1"/>
</dbReference>
<dbReference type="SFLD" id="SFLDG01386">
    <property type="entry name" value="main_SPASM_domain-containing"/>
    <property type="match status" value="1"/>
</dbReference>
<feature type="domain" description="Radical SAM core" evidence="13">
    <location>
        <begin position="5"/>
        <end position="228"/>
    </location>
</feature>
<dbReference type="GO" id="GO:0051539">
    <property type="term" value="F:4 iron, 4 sulfur cluster binding"/>
    <property type="evidence" value="ECO:0007669"/>
    <property type="project" value="UniProtKB-UniRule"/>
</dbReference>
<protein>
    <recommendedName>
        <fullName evidence="1 12">GTP 3',8-cyclase</fullName>
        <ecNumber evidence="1 12">4.1.99.22</ecNumber>
    </recommendedName>
    <alternativeName>
        <fullName evidence="12">Molybdenum cofactor biosynthesis protein A</fullName>
    </alternativeName>
</protein>
<dbReference type="AlphaFoldDB" id="A0A0B3Y4Y4"/>
<keyword evidence="9 12" id="KW-0501">Molybdenum cofactor biosynthesis</keyword>
<dbReference type="InterPro" id="IPR010505">
    <property type="entry name" value="MoaA_twitch"/>
</dbReference>
<dbReference type="OrthoDB" id="9763993at2"/>
<dbReference type="InterPro" id="IPR050105">
    <property type="entry name" value="MoCo_biosynth_MoaA/MoaC"/>
</dbReference>
<evidence type="ECO:0000259" key="13">
    <source>
        <dbReference type="PROSITE" id="PS51918"/>
    </source>
</evidence>
<comment type="subunit">
    <text evidence="12">Monomer and homodimer.</text>
</comment>
<dbReference type="CDD" id="cd21117">
    <property type="entry name" value="Twitch_MoaA"/>
    <property type="match status" value="1"/>
</dbReference>
<feature type="binding site" evidence="12">
    <location>
        <position position="154"/>
    </location>
    <ligand>
        <name>GTP</name>
        <dbReference type="ChEBI" id="CHEBI:37565"/>
    </ligand>
</feature>
<evidence type="ECO:0000313" key="14">
    <source>
        <dbReference type="EMBL" id="KHT50085.1"/>
    </source>
</evidence>
<dbReference type="InterPro" id="IPR006638">
    <property type="entry name" value="Elp3/MiaA/NifB-like_rSAM"/>
</dbReference>
<dbReference type="RefSeq" id="WP_039221988.1">
    <property type="nucleotide sequence ID" value="NZ_JWLW01000026.1"/>
</dbReference>
<comment type="caution">
    <text evidence="14">The sequence shown here is derived from an EMBL/GenBank/DDBJ whole genome shotgun (WGS) entry which is preliminary data.</text>
</comment>
<dbReference type="PROSITE" id="PS01305">
    <property type="entry name" value="MOAA_NIFB_PQQE"/>
    <property type="match status" value="1"/>
</dbReference>
<evidence type="ECO:0000256" key="8">
    <source>
        <dbReference type="ARBA" id="ARBA00023134"/>
    </source>
</evidence>
<dbReference type="Proteomes" id="UP000031197">
    <property type="component" value="Unassembled WGS sequence"/>
</dbReference>
<dbReference type="SUPFAM" id="SSF102114">
    <property type="entry name" value="Radical SAM enzymes"/>
    <property type="match status" value="1"/>
</dbReference>
<evidence type="ECO:0000313" key="15">
    <source>
        <dbReference type="Proteomes" id="UP000031197"/>
    </source>
</evidence>
<keyword evidence="10 12" id="KW-0456">Lyase</keyword>
<feature type="binding site" evidence="12">
    <location>
        <position position="118"/>
    </location>
    <ligand>
        <name>S-adenosyl-L-methionine</name>
        <dbReference type="ChEBI" id="CHEBI:59789"/>
    </ligand>
</feature>
<evidence type="ECO:0000256" key="12">
    <source>
        <dbReference type="HAMAP-Rule" id="MF_01225"/>
    </source>
</evidence>
<dbReference type="PROSITE" id="PS51918">
    <property type="entry name" value="RADICAL_SAM"/>
    <property type="match status" value="1"/>
</dbReference>
<dbReference type="InterPro" id="IPR000385">
    <property type="entry name" value="MoaA_NifB_PqqE_Fe-S-bd_CS"/>
</dbReference>
<dbReference type="Pfam" id="PF04055">
    <property type="entry name" value="Radical_SAM"/>
    <property type="match status" value="1"/>
</dbReference>
<dbReference type="HAMAP" id="MF_01225_B">
    <property type="entry name" value="MoaA_B"/>
    <property type="match status" value="1"/>
</dbReference>
<dbReference type="PANTHER" id="PTHR22960:SF28">
    <property type="entry name" value="GTP 3',8-CYCLASE"/>
    <property type="match status" value="1"/>
</dbReference>
<feature type="binding site" evidence="12">
    <location>
        <begin position="256"/>
        <end position="258"/>
    </location>
    <ligand>
        <name>GTP</name>
        <dbReference type="ChEBI" id="CHEBI:37565"/>
    </ligand>
</feature>
<keyword evidence="7 12" id="KW-0411">Iron-sulfur</keyword>
<gene>
    <name evidence="12 14" type="primary">moaA</name>
    <name evidence="14" type="ORF">RJ41_13915</name>
</gene>
<feature type="binding site" evidence="12">
    <location>
        <position position="251"/>
    </location>
    <ligand>
        <name>[4Fe-4S] cluster</name>
        <dbReference type="ChEBI" id="CHEBI:49883"/>
        <label>2</label>
        <note>4Fe-4S-substrate</note>
    </ligand>
</feature>
<comment type="function">
    <text evidence="12">Catalyzes the cyclization of GTP to (8S)-3',8-cyclo-7,8-dihydroguanosine 5'-triphosphate.</text>
</comment>
<keyword evidence="8 12" id="KW-0342">GTP-binding</keyword>
<evidence type="ECO:0000256" key="1">
    <source>
        <dbReference type="ARBA" id="ARBA00012167"/>
    </source>
</evidence>
<keyword evidence="4 12" id="KW-0479">Metal-binding</keyword>
<dbReference type="InterPro" id="IPR013785">
    <property type="entry name" value="Aldolase_TIM"/>
</dbReference>
<evidence type="ECO:0000256" key="7">
    <source>
        <dbReference type="ARBA" id="ARBA00023014"/>
    </source>
</evidence>
<sequence>MLEDSFGRQFHYLRLSVTEACNFRCQYCLPDGYKGPTSDQFMTLNEIDTLLKAFAKLGTSKVRLTGGEPTLRRDFLDILQLTSNTPGIERVAMTTHGARMEKFAHQWKEAGLHQVNVSIDSLDPRQFAAITGQDKLKAVLRGLDAAIDAGLDVKVNSVLLNDFSDSRLHRFLAWLKDMPVTLRFIELMETGDLNQFFNKQHQSGTPLKSTLLDMGWQPLLRRKDAGPAQEFYHPDYAGKIGLIMPYSKDFCKTCNRLRVSAPGKLHLCLFSENGIDMRHLLATGNVDEVVAFLQDVLGQKHETHYLHEGKTGATKHLAMLGG</sequence>
<keyword evidence="3 12" id="KW-0949">S-adenosyl-L-methionine</keyword>
<evidence type="ECO:0000256" key="6">
    <source>
        <dbReference type="ARBA" id="ARBA00023004"/>
    </source>
</evidence>
<keyword evidence="6 12" id="KW-0408">Iron</keyword>
<dbReference type="GO" id="GO:0061798">
    <property type="term" value="F:GTP 3',8'-cyclase activity"/>
    <property type="evidence" value="ECO:0007669"/>
    <property type="project" value="UniProtKB-UniRule"/>
</dbReference>
<evidence type="ECO:0000256" key="4">
    <source>
        <dbReference type="ARBA" id="ARBA00022723"/>
    </source>
</evidence>
<feature type="binding site" evidence="12">
    <location>
        <position position="94"/>
    </location>
    <ligand>
        <name>GTP</name>
        <dbReference type="ChEBI" id="CHEBI:37565"/>
    </ligand>
</feature>
<keyword evidence="2 12" id="KW-0004">4Fe-4S</keyword>
<keyword evidence="5 12" id="KW-0547">Nucleotide-binding</keyword>
<dbReference type="InterPro" id="IPR013483">
    <property type="entry name" value="MoaA"/>
</dbReference>
<dbReference type="SFLD" id="SFLDG01383">
    <property type="entry name" value="cyclic_pyranopterin_phosphate"/>
    <property type="match status" value="1"/>
</dbReference>
<dbReference type="InterPro" id="IPR040064">
    <property type="entry name" value="MoaA-like"/>
</dbReference>
<evidence type="ECO:0000256" key="11">
    <source>
        <dbReference type="ARBA" id="ARBA00048697"/>
    </source>
</evidence>
<feature type="binding site" evidence="12">
    <location>
        <position position="67"/>
    </location>
    <ligand>
        <name>S-adenosyl-L-methionine</name>
        <dbReference type="ChEBI" id="CHEBI:59789"/>
    </ligand>
</feature>
<comment type="catalytic activity">
    <reaction evidence="11 12">
        <text>GTP + AH2 + S-adenosyl-L-methionine = (8S)-3',8-cyclo-7,8-dihydroguanosine 5'-triphosphate + 5'-deoxyadenosine + L-methionine + A + H(+)</text>
        <dbReference type="Rhea" id="RHEA:49576"/>
        <dbReference type="ChEBI" id="CHEBI:13193"/>
        <dbReference type="ChEBI" id="CHEBI:15378"/>
        <dbReference type="ChEBI" id="CHEBI:17319"/>
        <dbReference type="ChEBI" id="CHEBI:17499"/>
        <dbReference type="ChEBI" id="CHEBI:37565"/>
        <dbReference type="ChEBI" id="CHEBI:57844"/>
        <dbReference type="ChEBI" id="CHEBI:59789"/>
        <dbReference type="ChEBI" id="CHEBI:131766"/>
        <dbReference type="EC" id="4.1.99.22"/>
    </reaction>
</comment>
<feature type="binding site" evidence="12">
    <location>
        <position position="14"/>
    </location>
    <ligand>
        <name>GTP</name>
        <dbReference type="ChEBI" id="CHEBI:37565"/>
    </ligand>
</feature>
<feature type="binding site" evidence="12">
    <location>
        <position position="28"/>
    </location>
    <ligand>
        <name>[4Fe-4S] cluster</name>
        <dbReference type="ChEBI" id="CHEBI:49883"/>
        <label>1</label>
        <note>4Fe-4S-S-AdoMet</note>
    </ligand>
</feature>
<comment type="pathway">
    <text evidence="12">Cofactor biosynthesis; molybdopterin biosynthesis.</text>
</comment>
<dbReference type="UniPathway" id="UPA00344"/>
<dbReference type="SFLD" id="SFLDG01067">
    <property type="entry name" value="SPASM/twitch_domain_containing"/>
    <property type="match status" value="1"/>
</dbReference>
<dbReference type="InterPro" id="IPR058240">
    <property type="entry name" value="rSAM_sf"/>
</dbReference>
<dbReference type="Pfam" id="PF06463">
    <property type="entry name" value="Mob_synth_C"/>
    <property type="match status" value="1"/>
</dbReference>
<dbReference type="EMBL" id="JWLW01000026">
    <property type="protein sequence ID" value="KHT50085.1"/>
    <property type="molecule type" value="Genomic_DNA"/>
</dbReference>
<feature type="binding site" evidence="12">
    <location>
        <position position="268"/>
    </location>
    <ligand>
        <name>[4Fe-4S] cluster</name>
        <dbReference type="ChEBI" id="CHEBI:49883"/>
        <label>2</label>
        <note>4Fe-4S-substrate</note>
    </ligand>
</feature>
<dbReference type="Gene3D" id="3.20.20.70">
    <property type="entry name" value="Aldolase class I"/>
    <property type="match status" value="1"/>
</dbReference>
<dbReference type="InterPro" id="IPR007197">
    <property type="entry name" value="rSAM"/>
</dbReference>
<feature type="binding site" evidence="12">
    <location>
        <position position="21"/>
    </location>
    <ligand>
        <name>[4Fe-4S] cluster</name>
        <dbReference type="ChEBI" id="CHEBI:49883"/>
        <label>1</label>
        <note>4Fe-4S-S-AdoMet</note>
    </ligand>
</feature>
<reference evidence="14 15" key="1">
    <citation type="submission" date="2014-12" db="EMBL/GenBank/DDBJ databases">
        <title>Genome sequencing of Alteromonas marina AD001.</title>
        <authorList>
            <person name="Adrian T.G.S."/>
            <person name="Chan K.G."/>
        </authorList>
    </citation>
    <scope>NUCLEOTIDE SEQUENCE [LARGE SCALE GENOMIC DNA]</scope>
    <source>
        <strain evidence="14 15">AD001</strain>
    </source>
</reference>
<dbReference type="GO" id="GO:1904047">
    <property type="term" value="F:S-adenosyl-L-methionine binding"/>
    <property type="evidence" value="ECO:0007669"/>
    <property type="project" value="UniProtKB-UniRule"/>
</dbReference>
<accession>A0A0B3Y4Y4</accession>
<evidence type="ECO:0000256" key="3">
    <source>
        <dbReference type="ARBA" id="ARBA00022691"/>
    </source>
</evidence>
<feature type="binding site" evidence="12">
    <location>
        <position position="25"/>
    </location>
    <ligand>
        <name>[4Fe-4S] cluster</name>
        <dbReference type="ChEBI" id="CHEBI:49883"/>
        <label>1</label>
        <note>4Fe-4S-S-AdoMet</note>
    </ligand>
</feature>
<feature type="binding site" evidence="12">
    <location>
        <position position="63"/>
    </location>
    <ligand>
        <name>GTP</name>
        <dbReference type="ChEBI" id="CHEBI:37565"/>
    </ligand>
</feature>
<dbReference type="PANTHER" id="PTHR22960">
    <property type="entry name" value="MOLYBDOPTERIN COFACTOR SYNTHESIS PROTEIN A"/>
    <property type="match status" value="1"/>
</dbReference>
<comment type="similarity">
    <text evidence="12">Belongs to the radical SAM superfamily. MoaA family.</text>
</comment>